<dbReference type="EMBL" id="CADIKF010000055">
    <property type="protein sequence ID" value="CAB3768129.1"/>
    <property type="molecule type" value="Genomic_DNA"/>
</dbReference>
<gene>
    <name evidence="1" type="ORF">LMG29739_05244</name>
</gene>
<evidence type="ECO:0000313" key="1">
    <source>
        <dbReference type="EMBL" id="CAB3768129.1"/>
    </source>
</evidence>
<name>A0A6J5ENU6_9BURK</name>
<protein>
    <submittedName>
        <fullName evidence="1">Uncharacterized protein</fullName>
    </submittedName>
</protein>
<sequence>MTAANLPLPRPMRLDFCECVAILNGLDVAAWAGVTGGKQWTGRRRAGSVYRASAACCKSPLERGKAEK</sequence>
<dbReference type="Proteomes" id="UP000494329">
    <property type="component" value="Unassembled WGS sequence"/>
</dbReference>
<dbReference type="AlphaFoldDB" id="A0A6J5ENU6"/>
<keyword evidence="2" id="KW-1185">Reference proteome</keyword>
<reference evidence="1 2" key="1">
    <citation type="submission" date="2020-04" db="EMBL/GenBank/DDBJ databases">
        <authorList>
            <person name="De Canck E."/>
        </authorList>
    </citation>
    <scope>NUCLEOTIDE SEQUENCE [LARGE SCALE GENOMIC DNA]</scope>
    <source>
        <strain evidence="1 2">LMG 29739</strain>
    </source>
</reference>
<proteinExistence type="predicted"/>
<accession>A0A6J5ENU6</accession>
<evidence type="ECO:0000313" key="2">
    <source>
        <dbReference type="Proteomes" id="UP000494329"/>
    </source>
</evidence>
<organism evidence="1 2">
    <name type="scientific">Paraburkholderia solisilvae</name>
    <dbReference type="NCBI Taxonomy" id="624376"/>
    <lineage>
        <taxon>Bacteria</taxon>
        <taxon>Pseudomonadati</taxon>
        <taxon>Pseudomonadota</taxon>
        <taxon>Betaproteobacteria</taxon>
        <taxon>Burkholderiales</taxon>
        <taxon>Burkholderiaceae</taxon>
        <taxon>Paraburkholderia</taxon>
    </lineage>
</organism>